<evidence type="ECO:0000256" key="5">
    <source>
        <dbReference type="SAM" id="MobiDB-lite"/>
    </source>
</evidence>
<dbReference type="PROSITE" id="PS50847">
    <property type="entry name" value="GRAM_POS_ANCHORING"/>
    <property type="match status" value="1"/>
</dbReference>
<keyword evidence="1" id="KW-0134">Cell wall</keyword>
<evidence type="ECO:0000313" key="9">
    <source>
        <dbReference type="Proteomes" id="UP000014393"/>
    </source>
</evidence>
<evidence type="ECO:0000256" key="6">
    <source>
        <dbReference type="SAM" id="Phobius"/>
    </source>
</evidence>
<dbReference type="InterPro" id="IPR019931">
    <property type="entry name" value="LPXTG_anchor"/>
</dbReference>
<evidence type="ECO:0000256" key="2">
    <source>
        <dbReference type="ARBA" id="ARBA00022525"/>
    </source>
</evidence>
<dbReference type="HOGENOM" id="CLU_817928_0_0_11"/>
<accession>S2VLC3</accession>
<protein>
    <submittedName>
        <fullName evidence="8">LPXTG-domain-containing protein cell wall anchor domain</fullName>
    </submittedName>
</protein>
<evidence type="ECO:0000313" key="8">
    <source>
        <dbReference type="EMBL" id="EPD26835.1"/>
    </source>
</evidence>
<keyword evidence="6" id="KW-0812">Transmembrane</keyword>
<dbReference type="PATRIC" id="fig|883067.3.peg.749"/>
<evidence type="ECO:0000256" key="4">
    <source>
        <dbReference type="ARBA" id="ARBA00023088"/>
    </source>
</evidence>
<name>S2VLC3_9ACTO</name>
<evidence type="ECO:0000259" key="7">
    <source>
        <dbReference type="PROSITE" id="PS50847"/>
    </source>
</evidence>
<dbReference type="EMBL" id="AGWM01000010">
    <property type="protein sequence ID" value="EPD26835.1"/>
    <property type="molecule type" value="Genomic_DNA"/>
</dbReference>
<feature type="region of interest" description="Disordered" evidence="5">
    <location>
        <begin position="250"/>
        <end position="307"/>
    </location>
</feature>
<gene>
    <name evidence="8" type="ORF">HMPREF9237_00767</name>
</gene>
<comment type="caution">
    <text evidence="8">The sequence shown here is derived from an EMBL/GenBank/DDBJ whole genome shotgun (WGS) entry which is preliminary data.</text>
</comment>
<dbReference type="AlphaFoldDB" id="S2VLC3"/>
<keyword evidence="9" id="KW-1185">Reference proteome</keyword>
<keyword evidence="2" id="KW-0964">Secreted</keyword>
<keyword evidence="3" id="KW-0732">Signal</keyword>
<evidence type="ECO:0000256" key="3">
    <source>
        <dbReference type="ARBA" id="ARBA00022729"/>
    </source>
</evidence>
<organism evidence="8 9">
    <name type="scientific">Actinotignum schaalii FB123-CNA-2</name>
    <dbReference type="NCBI Taxonomy" id="883067"/>
    <lineage>
        <taxon>Bacteria</taxon>
        <taxon>Bacillati</taxon>
        <taxon>Actinomycetota</taxon>
        <taxon>Actinomycetes</taxon>
        <taxon>Actinomycetales</taxon>
        <taxon>Actinomycetaceae</taxon>
        <taxon>Actinotignum</taxon>
    </lineage>
</organism>
<proteinExistence type="predicted"/>
<feature type="compositionally biased region" description="Pro residues" evidence="5">
    <location>
        <begin position="272"/>
        <end position="287"/>
    </location>
</feature>
<keyword evidence="6" id="KW-0472">Membrane</keyword>
<feature type="domain" description="Gram-positive cocci surface proteins LPxTG" evidence="7">
    <location>
        <begin position="305"/>
        <end position="339"/>
    </location>
</feature>
<reference evidence="8 9" key="1">
    <citation type="submission" date="2013-05" db="EMBL/GenBank/DDBJ databases">
        <title>The Genome Sequence of Actinobaculum schaalii FB123-CNA2.</title>
        <authorList>
            <consortium name="The Broad Institute Genomics Platform"/>
            <person name="Earl A."/>
            <person name="Ward D."/>
            <person name="Feldgarden M."/>
            <person name="Gevers D."/>
            <person name="Saerens B."/>
            <person name="Vaneechoutte M."/>
            <person name="Walker B."/>
            <person name="Young S."/>
            <person name="Zeng Q."/>
            <person name="Gargeya S."/>
            <person name="Fitzgerald M."/>
            <person name="Haas B."/>
            <person name="Abouelleil A."/>
            <person name="Allen A.W."/>
            <person name="Alvarado L."/>
            <person name="Arachchi H.M."/>
            <person name="Berlin A.M."/>
            <person name="Chapman S.B."/>
            <person name="Gainer-Dewar J."/>
            <person name="Goldberg J."/>
            <person name="Griggs A."/>
            <person name="Gujja S."/>
            <person name="Hansen M."/>
            <person name="Howarth C."/>
            <person name="Imamovic A."/>
            <person name="Ireland A."/>
            <person name="Larimer J."/>
            <person name="McCowan C."/>
            <person name="Murphy C."/>
            <person name="Pearson M."/>
            <person name="Poon T.W."/>
            <person name="Priest M."/>
            <person name="Roberts A."/>
            <person name="Saif S."/>
            <person name="Shea T."/>
            <person name="Sisk P."/>
            <person name="Sykes S."/>
            <person name="Wortman J."/>
            <person name="Nusbaum C."/>
            <person name="Birren B."/>
        </authorList>
    </citation>
    <scope>NUCLEOTIDE SEQUENCE [LARGE SCALE GENOMIC DNA]</scope>
    <source>
        <strain evidence="8 9">FB123-CNA-2</strain>
    </source>
</reference>
<keyword evidence="6" id="KW-1133">Transmembrane helix</keyword>
<feature type="transmembrane region" description="Helical" evidence="6">
    <location>
        <begin position="316"/>
        <end position="334"/>
    </location>
</feature>
<evidence type="ECO:0000256" key="1">
    <source>
        <dbReference type="ARBA" id="ARBA00022512"/>
    </source>
</evidence>
<sequence>MILGLVSPIAMKKILQRIVTTLVVAGGMCGFGAAAHAIGSEFAVDPGSGHIEKSSKISISSQCVAGKPQISVTEREVKYRVHFSGKVRLTGEMGPPHFTAPFVKLRVNDSFNCIWTPADSGRKYTTVKDVEGNPKIVLGLSYHFDCRGQAGINRGSDSEEPPVKVEVFGRETAIGHWRSIATYTPHLTSLVPMYQVTLEDRPLLERPVAAGDVNMTLPAPDARAGQNVKVIAIGPDGSDVAAQLTLEQKDLCPSEDGIDPTPSPTPSMAETPPSPTPEPSQTPPPTPTTAVTPMPHASGTPAQALPATGAAHSSHAAFLAALLVVLGVGGVLGARRRWY</sequence>
<dbReference type="NCBIfam" id="TIGR01167">
    <property type="entry name" value="LPXTG_anchor"/>
    <property type="match status" value="1"/>
</dbReference>
<keyword evidence="4" id="KW-0572">Peptidoglycan-anchor</keyword>
<dbReference type="Proteomes" id="UP000014393">
    <property type="component" value="Unassembled WGS sequence"/>
</dbReference>